<reference evidence="1" key="1">
    <citation type="journal article" date="2021" name="Proc. Natl. Acad. Sci. U.S.A.">
        <title>A Catalog of Tens of Thousands of Viruses from Human Metagenomes Reveals Hidden Associations with Chronic Diseases.</title>
        <authorList>
            <person name="Tisza M.J."/>
            <person name="Buck C.B."/>
        </authorList>
    </citation>
    <scope>NUCLEOTIDE SEQUENCE</scope>
    <source>
        <strain evidence="1">CtHhH6</strain>
    </source>
</reference>
<evidence type="ECO:0000313" key="1">
    <source>
        <dbReference type="EMBL" id="DAE16932.1"/>
    </source>
</evidence>
<name>A0A8S5QEH7_9CAUD</name>
<proteinExistence type="predicted"/>
<accession>A0A8S5QEH7</accession>
<sequence length="38" mass="4622">MDLFWTQTEPKVSPNWTQSGPRLNPYFHAIMLLWFLKK</sequence>
<organism evidence="1">
    <name type="scientific">Siphoviridae sp. ctHhH6</name>
    <dbReference type="NCBI Taxonomy" id="2825422"/>
    <lineage>
        <taxon>Viruses</taxon>
        <taxon>Duplodnaviria</taxon>
        <taxon>Heunggongvirae</taxon>
        <taxon>Uroviricota</taxon>
        <taxon>Caudoviricetes</taxon>
    </lineage>
</organism>
<dbReference type="EMBL" id="BK015633">
    <property type="protein sequence ID" value="DAE16932.1"/>
    <property type="molecule type" value="Genomic_DNA"/>
</dbReference>
<protein>
    <submittedName>
        <fullName evidence="1">Uncharacterized protein</fullName>
    </submittedName>
</protein>